<dbReference type="InterPro" id="IPR001806">
    <property type="entry name" value="Small_GTPase"/>
</dbReference>
<dbReference type="InterPro" id="IPR005225">
    <property type="entry name" value="Small_GTP-bd"/>
</dbReference>
<dbReference type="Pfam" id="PF00071">
    <property type="entry name" value="Ras"/>
    <property type="match status" value="2"/>
</dbReference>
<dbReference type="SUPFAM" id="SSF52540">
    <property type="entry name" value="P-loop containing nucleoside triphosphate hydrolases"/>
    <property type="match status" value="1"/>
</dbReference>
<comment type="caution">
    <text evidence="6">The sequence shown here is derived from an EMBL/GenBank/DDBJ whole genome shotgun (WGS) entry which is preliminary data.</text>
</comment>
<protein>
    <submittedName>
        <fullName evidence="6">Uncharacterized protein</fullName>
    </submittedName>
</protein>
<accession>A0AAN8A959</accession>
<comment type="similarity">
    <text evidence="1">Belongs to the small GTPase superfamily. Rho family.</text>
</comment>
<evidence type="ECO:0000256" key="1">
    <source>
        <dbReference type="ARBA" id="ARBA00010142"/>
    </source>
</evidence>
<dbReference type="Gene3D" id="3.40.50.300">
    <property type="entry name" value="P-loop containing nucleotide triphosphate hydrolases"/>
    <property type="match status" value="1"/>
</dbReference>
<proteinExistence type="inferred from homology"/>
<dbReference type="InterPro" id="IPR027417">
    <property type="entry name" value="P-loop_NTPase"/>
</dbReference>
<keyword evidence="7" id="KW-1185">Reference proteome</keyword>
<feature type="compositionally biased region" description="Polar residues" evidence="5">
    <location>
        <begin position="259"/>
        <end position="278"/>
    </location>
</feature>
<feature type="compositionally biased region" description="Polar residues" evidence="5">
    <location>
        <begin position="293"/>
        <end position="308"/>
    </location>
</feature>
<evidence type="ECO:0000256" key="5">
    <source>
        <dbReference type="SAM" id="MobiDB-lite"/>
    </source>
</evidence>
<dbReference type="GO" id="GO:0003924">
    <property type="term" value="F:GTPase activity"/>
    <property type="evidence" value="ECO:0007669"/>
    <property type="project" value="InterPro"/>
</dbReference>
<dbReference type="Proteomes" id="UP001306508">
    <property type="component" value="Unassembled WGS sequence"/>
</dbReference>
<reference evidence="7" key="1">
    <citation type="submission" date="2023-07" db="EMBL/GenBank/DDBJ databases">
        <title>A draft genome of Kazachstania heterogenica Y-27499.</title>
        <authorList>
            <person name="Donic C."/>
            <person name="Kralova J.S."/>
            <person name="Fidel L."/>
            <person name="Ben-Dor S."/>
            <person name="Jung S."/>
        </authorList>
    </citation>
    <scope>NUCLEOTIDE SEQUENCE [LARGE SCALE GENOMIC DNA]</scope>
    <source>
        <strain evidence="7">Y27499</strain>
    </source>
</reference>
<keyword evidence="3" id="KW-0547">Nucleotide-binding</keyword>
<sequence length="331" mass="37524">MSGFKEPNNIVHRNMRSLKCVVLGDGAVGKTSLLISYTTNTFPTEYVPTVFDNYSVTISVDPASTLTHLKDGTSQEVPSFINEQKSSTDKLHLFKLNLWDTAGQEEYDKLRPLSYPQTDIFLLCFSVNEFTSFKNINDKWFPELRQHANIKNNSLFKQFNKYPILLIGTKSDLREEIDDENCVPVEQINNFVDEHNLLGYVECSAKYQTGVAEIFQTAVQKLVYEYDPTYRKQMNAEVNDTAAKQSEEKIMHNKTTSEIEIGPTQPSSDISTKQSASIKPSAVESNFKRTKSTTDTTNQALKSKNKKNNITLSFKSNSAKKRGKKSFCIIM</sequence>
<dbReference type="PROSITE" id="PS51421">
    <property type="entry name" value="RAS"/>
    <property type="match status" value="1"/>
</dbReference>
<feature type="region of interest" description="Disordered" evidence="5">
    <location>
        <begin position="259"/>
        <end position="308"/>
    </location>
</feature>
<organism evidence="6 7">
    <name type="scientific">Arxiozyma heterogenica</name>
    <dbReference type="NCBI Taxonomy" id="278026"/>
    <lineage>
        <taxon>Eukaryota</taxon>
        <taxon>Fungi</taxon>
        <taxon>Dikarya</taxon>
        <taxon>Ascomycota</taxon>
        <taxon>Saccharomycotina</taxon>
        <taxon>Saccharomycetes</taxon>
        <taxon>Saccharomycetales</taxon>
        <taxon>Saccharomycetaceae</taxon>
        <taxon>Arxiozyma</taxon>
    </lineage>
</organism>
<dbReference type="PROSITE" id="PS51420">
    <property type="entry name" value="RHO"/>
    <property type="match status" value="1"/>
</dbReference>
<evidence type="ECO:0000256" key="4">
    <source>
        <dbReference type="ARBA" id="ARBA00023134"/>
    </source>
</evidence>
<dbReference type="FunFam" id="3.40.50.300:FF:001179">
    <property type="entry name" value="Rho family GTPase"/>
    <property type="match status" value="1"/>
</dbReference>
<name>A0AAN8A959_9SACH</name>
<dbReference type="PROSITE" id="PS51419">
    <property type="entry name" value="RAB"/>
    <property type="match status" value="1"/>
</dbReference>
<dbReference type="CDD" id="cd00157">
    <property type="entry name" value="Rho"/>
    <property type="match status" value="1"/>
</dbReference>
<keyword evidence="2" id="KW-0488">Methylation</keyword>
<dbReference type="GO" id="GO:0007264">
    <property type="term" value="P:small GTPase-mediated signal transduction"/>
    <property type="evidence" value="ECO:0007669"/>
    <property type="project" value="InterPro"/>
</dbReference>
<dbReference type="SMART" id="SM00173">
    <property type="entry name" value="RAS"/>
    <property type="match status" value="1"/>
</dbReference>
<evidence type="ECO:0000256" key="2">
    <source>
        <dbReference type="ARBA" id="ARBA00022481"/>
    </source>
</evidence>
<dbReference type="SMART" id="SM00175">
    <property type="entry name" value="RAB"/>
    <property type="match status" value="1"/>
</dbReference>
<dbReference type="InterPro" id="IPR003578">
    <property type="entry name" value="Small_GTPase_Rho"/>
</dbReference>
<evidence type="ECO:0000313" key="6">
    <source>
        <dbReference type="EMBL" id="KAK5780645.1"/>
    </source>
</evidence>
<evidence type="ECO:0000256" key="3">
    <source>
        <dbReference type="ARBA" id="ARBA00022741"/>
    </source>
</evidence>
<dbReference type="AlphaFoldDB" id="A0AAN8A959"/>
<dbReference type="SMART" id="SM00174">
    <property type="entry name" value="RHO"/>
    <property type="match status" value="1"/>
</dbReference>
<dbReference type="NCBIfam" id="TIGR00231">
    <property type="entry name" value="small_GTP"/>
    <property type="match status" value="1"/>
</dbReference>
<dbReference type="PRINTS" id="PR00449">
    <property type="entry name" value="RASTRNSFRMNG"/>
</dbReference>
<dbReference type="PANTHER" id="PTHR24072">
    <property type="entry name" value="RHO FAMILY GTPASE"/>
    <property type="match status" value="1"/>
</dbReference>
<evidence type="ECO:0000313" key="7">
    <source>
        <dbReference type="Proteomes" id="UP001306508"/>
    </source>
</evidence>
<dbReference type="EMBL" id="JAWIZZ010000040">
    <property type="protein sequence ID" value="KAK5780645.1"/>
    <property type="molecule type" value="Genomic_DNA"/>
</dbReference>
<gene>
    <name evidence="6" type="ORF">RI543_001767</name>
</gene>
<keyword evidence="4" id="KW-0342">GTP-binding</keyword>
<dbReference type="GO" id="GO:0005525">
    <property type="term" value="F:GTP binding"/>
    <property type="evidence" value="ECO:0007669"/>
    <property type="project" value="UniProtKB-KW"/>
</dbReference>